<name>A0ABW5IMX4_9BACT</name>
<dbReference type="InterPro" id="IPR016040">
    <property type="entry name" value="NAD(P)-bd_dom"/>
</dbReference>
<dbReference type="CDD" id="cd05244">
    <property type="entry name" value="BVR-B_like_SDR_a"/>
    <property type="match status" value="1"/>
</dbReference>
<feature type="domain" description="NAD(P)-binding" evidence="1">
    <location>
        <begin position="7"/>
        <end position="198"/>
    </location>
</feature>
<dbReference type="RefSeq" id="WP_377508037.1">
    <property type="nucleotide sequence ID" value="NZ_JBHULU010000017.1"/>
</dbReference>
<dbReference type="SUPFAM" id="SSF51735">
    <property type="entry name" value="NAD(P)-binding Rossmann-fold domains"/>
    <property type="match status" value="1"/>
</dbReference>
<evidence type="ECO:0000313" key="2">
    <source>
        <dbReference type="EMBL" id="MFD2514755.1"/>
    </source>
</evidence>
<protein>
    <submittedName>
        <fullName evidence="2">NAD(P)-dependent oxidoreductase</fullName>
    </submittedName>
</protein>
<organism evidence="2 3">
    <name type="scientific">Pontibacter locisalis</name>
    <dbReference type="NCBI Taxonomy" id="1719035"/>
    <lineage>
        <taxon>Bacteria</taxon>
        <taxon>Pseudomonadati</taxon>
        <taxon>Bacteroidota</taxon>
        <taxon>Cytophagia</taxon>
        <taxon>Cytophagales</taxon>
        <taxon>Hymenobacteraceae</taxon>
        <taxon>Pontibacter</taxon>
    </lineage>
</organism>
<evidence type="ECO:0000313" key="3">
    <source>
        <dbReference type="Proteomes" id="UP001597544"/>
    </source>
</evidence>
<evidence type="ECO:0000259" key="1">
    <source>
        <dbReference type="Pfam" id="PF13460"/>
    </source>
</evidence>
<proteinExistence type="predicted"/>
<reference evidence="3" key="1">
    <citation type="journal article" date="2019" name="Int. J. Syst. Evol. Microbiol.">
        <title>The Global Catalogue of Microorganisms (GCM) 10K type strain sequencing project: providing services to taxonomists for standard genome sequencing and annotation.</title>
        <authorList>
            <consortium name="The Broad Institute Genomics Platform"/>
            <consortium name="The Broad Institute Genome Sequencing Center for Infectious Disease"/>
            <person name="Wu L."/>
            <person name="Ma J."/>
        </authorList>
    </citation>
    <scope>NUCLEOTIDE SEQUENCE [LARGE SCALE GENOMIC DNA]</scope>
    <source>
        <strain evidence="3">KCTC 42498</strain>
    </source>
</reference>
<comment type="caution">
    <text evidence="2">The sequence shown here is derived from an EMBL/GenBank/DDBJ whole genome shotgun (WGS) entry which is preliminary data.</text>
</comment>
<dbReference type="PANTHER" id="PTHR43355:SF2">
    <property type="entry name" value="FLAVIN REDUCTASE (NADPH)"/>
    <property type="match status" value="1"/>
</dbReference>
<accession>A0ABW5IMX4</accession>
<dbReference type="PANTHER" id="PTHR43355">
    <property type="entry name" value="FLAVIN REDUCTASE (NADPH)"/>
    <property type="match status" value="1"/>
</dbReference>
<keyword evidence="3" id="KW-1185">Reference proteome</keyword>
<gene>
    <name evidence="2" type="ORF">ACFSRY_12845</name>
</gene>
<dbReference type="EMBL" id="JBHULU010000017">
    <property type="protein sequence ID" value="MFD2514755.1"/>
    <property type="molecule type" value="Genomic_DNA"/>
</dbReference>
<dbReference type="Proteomes" id="UP001597544">
    <property type="component" value="Unassembled WGS sequence"/>
</dbReference>
<sequence length="215" mass="23894">MNILVFGASGRTGREIVQQALVQQHAVTAFVRTLPDFDLQHERLRVVKGDITNYDEVELAISGHDAVMSALGPHTLLKRVPALVTGIYNIVGAMEKKGVKRLVYESALGVGKSKADQNAFFRYLILPVVLGRDYADHETNEQTIRSSRLDWVIVRPARLVDGPRTGNYQVGLHLAATFPFGRISRADVAAFMLEQLTETNYLKKEPGILGFKSLY</sequence>
<dbReference type="InterPro" id="IPR036291">
    <property type="entry name" value="NAD(P)-bd_dom_sf"/>
</dbReference>
<dbReference type="Gene3D" id="3.40.50.720">
    <property type="entry name" value="NAD(P)-binding Rossmann-like Domain"/>
    <property type="match status" value="1"/>
</dbReference>
<dbReference type="Pfam" id="PF13460">
    <property type="entry name" value="NAD_binding_10"/>
    <property type="match status" value="1"/>
</dbReference>
<dbReference type="InterPro" id="IPR051606">
    <property type="entry name" value="Polyketide_Oxido-like"/>
</dbReference>